<dbReference type="AlphaFoldDB" id="A0A6P0BGQ3"/>
<dbReference type="RefSeq" id="WP_164579393.1">
    <property type="nucleotide sequence ID" value="NZ_WUEZ01000076.1"/>
</dbReference>
<dbReference type="Proteomes" id="UP000471560">
    <property type="component" value="Unassembled WGS sequence"/>
</dbReference>
<reference evidence="1 2" key="1">
    <citation type="submission" date="2019-12" db="EMBL/GenBank/DDBJ databases">
        <title>Rhizobium genotypes associated with high levels of biological nitrogen fixation by grain legumes in a temperate-maritime cropping system.</title>
        <authorList>
            <person name="Maluk M."/>
            <person name="Francesc Ferrando Molina F."/>
            <person name="Lopez Del Egido L."/>
            <person name="Lafos M."/>
            <person name="Langarica-Fuentes A."/>
            <person name="Gebre Yohannes G."/>
            <person name="Young M.W."/>
            <person name="Martin P."/>
            <person name="Gantlett R."/>
            <person name="Kenicer G."/>
            <person name="Hawes C."/>
            <person name="Begg G.S."/>
            <person name="Quilliam R.S."/>
            <person name="Squire G.R."/>
            <person name="Poole P.S."/>
            <person name="Young P.W."/>
            <person name="Iannetta P.M."/>
            <person name="James E.K."/>
        </authorList>
    </citation>
    <scope>NUCLEOTIDE SEQUENCE [LARGE SCALE GENOMIC DNA]</scope>
    <source>
        <strain evidence="1 2">JHI1096</strain>
    </source>
</reference>
<sequence length="307" mass="30790">MTMYSQQNLTSKMSPQGFDIAELIKQIVPIVMNTLSSNPQAGGQAFQPQFSVGGGFTINPFSSGPGNLAPQGFDFGGLIRAIVPIVLSTLSSNPQAGAQGNQPHYNIGGGASINPMSSAPGAFAPQGFDFGGLIKAIVPIVMSVLSANPQAGGPGMQPQFNMGGGAAVNPMSSGPGSLAPQGFDFGGLVKAIVPIVVSLLSANPQMGAQGVQPQFSIGGGFTVNPFSSGPGALAPQGFDFGGLIRTIVPIVLSVLSAMPSSGGIQPQSSGPVAPQGFDFGSLIEAVVPIVLSVLSSQPQNGGAPSYH</sequence>
<comment type="caution">
    <text evidence="1">The sequence shown here is derived from an EMBL/GenBank/DDBJ whole genome shotgun (WGS) entry which is preliminary data.</text>
</comment>
<evidence type="ECO:0000313" key="2">
    <source>
        <dbReference type="Proteomes" id="UP000471560"/>
    </source>
</evidence>
<accession>A0A6P0BGQ3</accession>
<protein>
    <submittedName>
        <fullName evidence="1">Uncharacterized protein</fullName>
    </submittedName>
</protein>
<gene>
    <name evidence="1" type="ORF">GR204_34400</name>
</gene>
<dbReference type="EMBL" id="WUEZ01000076">
    <property type="protein sequence ID" value="NEI38965.1"/>
    <property type="molecule type" value="Genomic_DNA"/>
</dbReference>
<organism evidence="1 2">
    <name type="scientific">Rhizobium leguminosarum</name>
    <dbReference type="NCBI Taxonomy" id="384"/>
    <lineage>
        <taxon>Bacteria</taxon>
        <taxon>Pseudomonadati</taxon>
        <taxon>Pseudomonadota</taxon>
        <taxon>Alphaproteobacteria</taxon>
        <taxon>Hyphomicrobiales</taxon>
        <taxon>Rhizobiaceae</taxon>
        <taxon>Rhizobium/Agrobacterium group</taxon>
        <taxon>Rhizobium</taxon>
    </lineage>
</organism>
<proteinExistence type="predicted"/>
<name>A0A6P0BGQ3_RHILE</name>
<evidence type="ECO:0000313" key="1">
    <source>
        <dbReference type="EMBL" id="NEI38965.1"/>
    </source>
</evidence>